<sequence>MKEITIIFILFFTINLFSQKDTIAINKLKEVIVNGKRNVEKKRIATKELKIGIKEQTKNPINLTNLLRYNSPIAFRDYGNGGVSTARFRGTSASNTLVLWNGIPINAVGSGQTDFNALSASISDNILVQSGGNSTEYGSGAIGGTVHLKDEVLFKEHQKFQLFTSYGSYNTTSNFFKSSSGTDKWNVKLASTFNYSDNDYTYIDGRYKDSEGNLLTNENGNYKNYGVNFVIGYKFSPVNFLSFYSTAYYGNRLFSDGLPNPSAGSERNEDFNQRNLLQWKYAFSSQFKQELNLAYLTQEYRYYSNKDAENYSFGKSKTTLVNHSLIYKLSNILSFNYKTMFENINGENTDVNTKTRNSVAFVGSVKYQPIEKLATKIQARKEINSDFDVPISLFVGGEYRLTNQLNILANFSTNYRVPTYNEMYWPVVGNLGLIPESSKQGELGASFKNKSLNITSTLFYIYINDKILWLPTGGSNLWRPRNVNDVINIGVETFVSYKKEIGEHTIDFSSNYTFTLAENTETKKTLPYAPEHLLNFNVNYNYKRFNFFIQSLHQSKVYTNETNLDFYSLDPVHVQNAGVTFNLSTKQTKLPTLGFTLNNIFNKVYYFSNLRPMPGANFNINLNYKF</sequence>
<dbReference type="GO" id="GO:0044718">
    <property type="term" value="P:siderophore transmembrane transport"/>
    <property type="evidence" value="ECO:0007669"/>
    <property type="project" value="TreeGrafter"/>
</dbReference>
<evidence type="ECO:0000313" key="14">
    <source>
        <dbReference type="EMBL" id="MDP2540506.1"/>
    </source>
</evidence>
<evidence type="ECO:0000256" key="6">
    <source>
        <dbReference type="ARBA" id="ARBA00023077"/>
    </source>
</evidence>
<keyword evidence="2 10" id="KW-0813">Transport</keyword>
<evidence type="ECO:0000313" key="15">
    <source>
        <dbReference type="EMBL" id="PHN98469.1"/>
    </source>
</evidence>
<evidence type="ECO:0000256" key="7">
    <source>
        <dbReference type="ARBA" id="ARBA00023136"/>
    </source>
</evidence>
<evidence type="ECO:0000256" key="5">
    <source>
        <dbReference type="ARBA" id="ARBA00022729"/>
    </source>
</evidence>
<reference evidence="14 17" key="3">
    <citation type="submission" date="2023-07" db="EMBL/GenBank/DDBJ databases">
        <title>Genome content predicts the carbon catabolic preferences of heterotrophic bacteria.</title>
        <authorList>
            <person name="Gralka M."/>
        </authorList>
    </citation>
    <scope>NUCLEOTIDE SEQUENCE [LARGE SCALE GENOMIC DNA]</scope>
    <source>
        <strain evidence="14 17">4G03</strain>
    </source>
</reference>
<proteinExistence type="inferred from homology"/>
<evidence type="ECO:0000256" key="2">
    <source>
        <dbReference type="ARBA" id="ARBA00022448"/>
    </source>
</evidence>
<reference evidence="15" key="2">
    <citation type="submission" date="2017-10" db="EMBL/GenBank/DDBJ databases">
        <authorList>
            <person name="Enke T.N."/>
            <person name="Cordero O.X."/>
        </authorList>
    </citation>
    <scope>NUCLEOTIDE SEQUENCE</scope>
    <source>
        <strain evidence="15">4G03</strain>
    </source>
</reference>
<evidence type="ECO:0000256" key="10">
    <source>
        <dbReference type="PROSITE-ProRule" id="PRU01360"/>
    </source>
</evidence>
<dbReference type="Pfam" id="PF07715">
    <property type="entry name" value="Plug"/>
    <property type="match status" value="1"/>
</dbReference>
<dbReference type="InterPro" id="IPR012910">
    <property type="entry name" value="Plug_dom"/>
</dbReference>
<evidence type="ECO:0000256" key="9">
    <source>
        <dbReference type="ARBA" id="ARBA00023237"/>
    </source>
</evidence>
<keyword evidence="17" id="KW-1185">Reference proteome</keyword>
<dbReference type="InterPro" id="IPR000531">
    <property type="entry name" value="Beta-barrel_TonB"/>
</dbReference>
<comment type="caution">
    <text evidence="15">The sequence shown here is derived from an EMBL/GenBank/DDBJ whole genome shotgun (WGS) entry which is preliminary data.</text>
</comment>
<name>A0A2G1BX61_9FLAO</name>
<dbReference type="GO" id="GO:0009279">
    <property type="term" value="C:cell outer membrane"/>
    <property type="evidence" value="ECO:0007669"/>
    <property type="project" value="UniProtKB-SubCell"/>
</dbReference>
<dbReference type="Pfam" id="PF00593">
    <property type="entry name" value="TonB_dep_Rec_b-barrel"/>
    <property type="match status" value="1"/>
</dbReference>
<keyword evidence="6 11" id="KW-0798">TonB box</keyword>
<dbReference type="RefSeq" id="WP_099214291.1">
    <property type="nucleotide sequence ID" value="NZ_JAUYVU010000002.1"/>
</dbReference>
<keyword evidence="8 14" id="KW-0675">Receptor</keyword>
<evidence type="ECO:0000313" key="16">
    <source>
        <dbReference type="Proteomes" id="UP000222163"/>
    </source>
</evidence>
<dbReference type="SUPFAM" id="SSF56935">
    <property type="entry name" value="Porins"/>
    <property type="match status" value="1"/>
</dbReference>
<evidence type="ECO:0000256" key="11">
    <source>
        <dbReference type="RuleBase" id="RU003357"/>
    </source>
</evidence>
<evidence type="ECO:0000313" key="17">
    <source>
        <dbReference type="Proteomes" id="UP001242342"/>
    </source>
</evidence>
<evidence type="ECO:0000259" key="12">
    <source>
        <dbReference type="Pfam" id="PF00593"/>
    </source>
</evidence>
<feature type="domain" description="TonB-dependent receptor plug" evidence="13">
    <location>
        <begin position="59"/>
        <end position="145"/>
    </location>
</feature>
<dbReference type="Proteomes" id="UP000222163">
    <property type="component" value="Unassembled WGS sequence"/>
</dbReference>
<dbReference type="PROSITE" id="PS52016">
    <property type="entry name" value="TONB_DEPENDENT_REC_3"/>
    <property type="match status" value="1"/>
</dbReference>
<dbReference type="PANTHER" id="PTHR30069">
    <property type="entry name" value="TONB-DEPENDENT OUTER MEMBRANE RECEPTOR"/>
    <property type="match status" value="1"/>
</dbReference>
<dbReference type="Gene3D" id="2.40.170.20">
    <property type="entry name" value="TonB-dependent receptor, beta-barrel domain"/>
    <property type="match status" value="1"/>
</dbReference>
<dbReference type="EMBL" id="PDUU01000003">
    <property type="protein sequence ID" value="PHN98469.1"/>
    <property type="molecule type" value="Genomic_DNA"/>
</dbReference>
<protein>
    <submittedName>
        <fullName evidence="14">TonB-dependent receptor</fullName>
    </submittedName>
</protein>
<gene>
    <name evidence="15" type="ORF">CSC81_02970</name>
    <name evidence="14" type="ORF">Q8W23_03355</name>
</gene>
<dbReference type="Proteomes" id="UP001242342">
    <property type="component" value="Unassembled WGS sequence"/>
</dbReference>
<organism evidence="15 16">
    <name type="scientific">Tenacibaculum discolor</name>
    <dbReference type="NCBI Taxonomy" id="361581"/>
    <lineage>
        <taxon>Bacteria</taxon>
        <taxon>Pseudomonadati</taxon>
        <taxon>Bacteroidota</taxon>
        <taxon>Flavobacteriia</taxon>
        <taxon>Flavobacteriales</taxon>
        <taxon>Flavobacteriaceae</taxon>
        <taxon>Tenacibaculum</taxon>
    </lineage>
</organism>
<comment type="subcellular location">
    <subcellularLocation>
        <location evidence="1 10">Cell outer membrane</location>
        <topology evidence="1 10">Multi-pass membrane protein</topology>
    </subcellularLocation>
</comment>
<dbReference type="GO" id="GO:0015344">
    <property type="term" value="F:siderophore uptake transmembrane transporter activity"/>
    <property type="evidence" value="ECO:0007669"/>
    <property type="project" value="TreeGrafter"/>
</dbReference>
<dbReference type="EMBL" id="JAUYVU010000002">
    <property type="protein sequence ID" value="MDP2540506.1"/>
    <property type="molecule type" value="Genomic_DNA"/>
</dbReference>
<comment type="similarity">
    <text evidence="10 11">Belongs to the TonB-dependent receptor family.</text>
</comment>
<dbReference type="PANTHER" id="PTHR30069:SF29">
    <property type="entry name" value="HEMOGLOBIN AND HEMOGLOBIN-HAPTOGLOBIN-BINDING PROTEIN 1-RELATED"/>
    <property type="match status" value="1"/>
</dbReference>
<evidence type="ECO:0000256" key="3">
    <source>
        <dbReference type="ARBA" id="ARBA00022452"/>
    </source>
</evidence>
<evidence type="ECO:0000256" key="4">
    <source>
        <dbReference type="ARBA" id="ARBA00022692"/>
    </source>
</evidence>
<accession>A0A2G1BX61</accession>
<keyword evidence="4 10" id="KW-0812">Transmembrane</keyword>
<feature type="domain" description="TonB-dependent receptor-like beta-barrel" evidence="12">
    <location>
        <begin position="169"/>
        <end position="600"/>
    </location>
</feature>
<dbReference type="Gene3D" id="2.170.130.10">
    <property type="entry name" value="TonB-dependent receptor, plug domain"/>
    <property type="match status" value="1"/>
</dbReference>
<evidence type="ECO:0000256" key="8">
    <source>
        <dbReference type="ARBA" id="ARBA00023170"/>
    </source>
</evidence>
<dbReference type="InterPro" id="IPR036942">
    <property type="entry name" value="Beta-barrel_TonB_sf"/>
</dbReference>
<keyword evidence="3 10" id="KW-1134">Transmembrane beta strand</keyword>
<reference evidence="15 16" key="1">
    <citation type="journal article" date="2016" name="Nat. Commun.">
        <title>Microbial interactions lead to rapid micro-scale successions on model marine particles.</title>
        <authorList>
            <person name="Datta M.S."/>
            <person name="Sliwerska E."/>
            <person name="Gore J."/>
            <person name="Polz M.F."/>
            <person name="Cordero O.X."/>
        </authorList>
    </citation>
    <scope>NUCLEOTIDE SEQUENCE [LARGE SCALE GENOMIC DNA]</scope>
    <source>
        <strain evidence="15 16">4G03</strain>
    </source>
</reference>
<keyword evidence="5" id="KW-0732">Signal</keyword>
<dbReference type="AlphaFoldDB" id="A0A2G1BX61"/>
<keyword evidence="9 10" id="KW-0998">Cell outer membrane</keyword>
<evidence type="ECO:0000259" key="13">
    <source>
        <dbReference type="Pfam" id="PF07715"/>
    </source>
</evidence>
<dbReference type="InterPro" id="IPR039426">
    <property type="entry name" value="TonB-dep_rcpt-like"/>
</dbReference>
<evidence type="ECO:0000256" key="1">
    <source>
        <dbReference type="ARBA" id="ARBA00004571"/>
    </source>
</evidence>
<keyword evidence="7 10" id="KW-0472">Membrane</keyword>
<dbReference type="InterPro" id="IPR037066">
    <property type="entry name" value="Plug_dom_sf"/>
</dbReference>